<name>A0A0A9Z152_LYGHE</name>
<feature type="non-terminal residue" evidence="9">
    <location>
        <position position="1"/>
    </location>
</feature>
<dbReference type="GO" id="GO:0006412">
    <property type="term" value="P:translation"/>
    <property type="evidence" value="ECO:0007669"/>
    <property type="project" value="InterPro"/>
</dbReference>
<evidence type="ECO:0000256" key="6">
    <source>
        <dbReference type="ARBA" id="ARBA00023274"/>
    </source>
</evidence>
<evidence type="ECO:0000256" key="5">
    <source>
        <dbReference type="ARBA" id="ARBA00022980"/>
    </source>
</evidence>
<reference evidence="9" key="1">
    <citation type="journal article" date="2014" name="PLoS ONE">
        <title>Transcriptome-Based Identification of ABC Transporters in the Western Tarnished Plant Bug Lygus hesperus.</title>
        <authorList>
            <person name="Hull J.J."/>
            <person name="Chaney K."/>
            <person name="Geib S.M."/>
            <person name="Fabrick J.A."/>
            <person name="Brent C.S."/>
            <person name="Walsh D."/>
            <person name="Lavine L.C."/>
        </authorList>
    </citation>
    <scope>NUCLEOTIDE SEQUENCE</scope>
</reference>
<feature type="non-terminal residue" evidence="9">
    <location>
        <position position="165"/>
    </location>
</feature>
<organism evidence="9">
    <name type="scientific">Lygus hesperus</name>
    <name type="common">Western plant bug</name>
    <dbReference type="NCBI Taxonomy" id="30085"/>
    <lineage>
        <taxon>Eukaryota</taxon>
        <taxon>Metazoa</taxon>
        <taxon>Ecdysozoa</taxon>
        <taxon>Arthropoda</taxon>
        <taxon>Hexapoda</taxon>
        <taxon>Insecta</taxon>
        <taxon>Pterygota</taxon>
        <taxon>Neoptera</taxon>
        <taxon>Paraneoptera</taxon>
        <taxon>Hemiptera</taxon>
        <taxon>Heteroptera</taxon>
        <taxon>Panheteroptera</taxon>
        <taxon>Cimicomorpha</taxon>
        <taxon>Miridae</taxon>
        <taxon>Mirini</taxon>
        <taxon>Lygus</taxon>
    </lineage>
</organism>
<comment type="subcellular location">
    <subcellularLocation>
        <location evidence="2">Cytoplasm</location>
    </subcellularLocation>
</comment>
<evidence type="ECO:0000256" key="8">
    <source>
        <dbReference type="ARBA" id="ARBA00035468"/>
    </source>
</evidence>
<dbReference type="Gene3D" id="4.10.910.10">
    <property type="entry name" value="30s ribosomal protein s13, domain 2"/>
    <property type="match status" value="1"/>
</dbReference>
<dbReference type="FunFam" id="1.10.8.50:FF:000002">
    <property type="entry name" value="40S ribosomal protein S18"/>
    <property type="match status" value="1"/>
</dbReference>
<dbReference type="PROSITE" id="PS00646">
    <property type="entry name" value="RIBOSOMAL_S13_1"/>
    <property type="match status" value="1"/>
</dbReference>
<dbReference type="InterPro" id="IPR018269">
    <property type="entry name" value="Ribosomal_uS13_CS"/>
</dbReference>
<dbReference type="PANTHER" id="PTHR10871:SF3">
    <property type="entry name" value="SMALL RIBOSOMAL SUBUNIT PROTEIN US13"/>
    <property type="match status" value="1"/>
</dbReference>
<keyword evidence="4" id="KW-0963">Cytoplasm</keyword>
<gene>
    <name evidence="9" type="primary">rps18a_0</name>
    <name evidence="9" type="ORF">CM83_5913</name>
</gene>
<comment type="similarity">
    <text evidence="3">Belongs to the universal ribosomal protein uS13 family.</text>
</comment>
<sequence>TLQQYIHKSHRISKDTATSNRIYTIIVNMALVVEDANFRHILRILGTNVDGKNKVAYALTAIKGIGRRFSYLVCKRANIPLSKRAGELTDDEIAALMEVIEKPEEFNIPTWFLNRQKDRDTGKNFQAISNNVDSMLRIDLERLKRSRVHRGLRHHWNLRVRGQHT</sequence>
<dbReference type="InterPro" id="IPR001892">
    <property type="entry name" value="Ribosomal_uS13"/>
</dbReference>
<evidence type="ECO:0000313" key="9">
    <source>
        <dbReference type="EMBL" id="JAG37586.1"/>
    </source>
</evidence>
<proteinExistence type="inferred from homology"/>
<dbReference type="SUPFAM" id="SSF46946">
    <property type="entry name" value="S13-like H2TH domain"/>
    <property type="match status" value="1"/>
</dbReference>
<protein>
    <recommendedName>
        <fullName evidence="7">Small ribosomal subunit protein uS13</fullName>
    </recommendedName>
    <alternativeName>
        <fullName evidence="8">40S ribosomal protein S18</fullName>
    </alternativeName>
</protein>
<dbReference type="AlphaFoldDB" id="A0A0A9Z152"/>
<dbReference type="PANTHER" id="PTHR10871">
    <property type="entry name" value="30S RIBOSOMAL PROTEIN S13/40S RIBOSOMAL PROTEIN S18"/>
    <property type="match status" value="1"/>
</dbReference>
<accession>A0A0A9Z152</accession>
<dbReference type="PROSITE" id="PS50159">
    <property type="entry name" value="RIBOSOMAL_S13_2"/>
    <property type="match status" value="1"/>
</dbReference>
<keyword evidence="6" id="KW-0687">Ribonucleoprotein</keyword>
<dbReference type="GO" id="GO:0005829">
    <property type="term" value="C:cytosol"/>
    <property type="evidence" value="ECO:0007669"/>
    <property type="project" value="TreeGrafter"/>
</dbReference>
<dbReference type="InterPro" id="IPR010979">
    <property type="entry name" value="Ribosomal_uS13-like_H2TH"/>
</dbReference>
<keyword evidence="5 9" id="KW-0689">Ribosomal protein</keyword>
<dbReference type="Gene3D" id="1.10.8.50">
    <property type="match status" value="1"/>
</dbReference>
<dbReference type="InterPro" id="IPR027437">
    <property type="entry name" value="Rbsml_uS13_C"/>
</dbReference>
<evidence type="ECO:0000256" key="3">
    <source>
        <dbReference type="ARBA" id="ARBA00008080"/>
    </source>
</evidence>
<reference evidence="9" key="2">
    <citation type="submission" date="2014-07" db="EMBL/GenBank/DDBJ databases">
        <authorList>
            <person name="Hull J."/>
        </authorList>
    </citation>
    <scope>NUCLEOTIDE SEQUENCE</scope>
</reference>
<dbReference type="FunFam" id="4.10.910.10:FF:000002">
    <property type="entry name" value="40S ribosomal protein S18"/>
    <property type="match status" value="1"/>
</dbReference>
<evidence type="ECO:0000256" key="7">
    <source>
        <dbReference type="ARBA" id="ARBA00035166"/>
    </source>
</evidence>
<evidence type="ECO:0000256" key="4">
    <source>
        <dbReference type="ARBA" id="ARBA00022490"/>
    </source>
</evidence>
<evidence type="ECO:0000256" key="2">
    <source>
        <dbReference type="ARBA" id="ARBA00004496"/>
    </source>
</evidence>
<dbReference type="EMBL" id="GBHO01006018">
    <property type="protein sequence ID" value="JAG37586.1"/>
    <property type="molecule type" value="Transcribed_RNA"/>
</dbReference>
<evidence type="ECO:0000256" key="1">
    <source>
        <dbReference type="ARBA" id="ARBA00003684"/>
    </source>
</evidence>
<dbReference type="GO" id="GO:0003735">
    <property type="term" value="F:structural constituent of ribosome"/>
    <property type="evidence" value="ECO:0007669"/>
    <property type="project" value="InterPro"/>
</dbReference>
<dbReference type="GO" id="GO:0015935">
    <property type="term" value="C:small ribosomal subunit"/>
    <property type="evidence" value="ECO:0007669"/>
    <property type="project" value="TreeGrafter"/>
</dbReference>
<comment type="function">
    <text evidence="1">Located at the top of the head of the 40S subunit, it contacts several helices of the 18S rRNA.</text>
</comment>
<dbReference type="GO" id="GO:0003723">
    <property type="term" value="F:RNA binding"/>
    <property type="evidence" value="ECO:0007669"/>
    <property type="project" value="InterPro"/>
</dbReference>
<dbReference type="Pfam" id="PF00416">
    <property type="entry name" value="Ribosomal_S13"/>
    <property type="match status" value="1"/>
</dbReference>